<feature type="transmembrane region" description="Helical" evidence="6">
    <location>
        <begin position="7"/>
        <end position="29"/>
    </location>
</feature>
<evidence type="ECO:0000256" key="6">
    <source>
        <dbReference type="RuleBase" id="RU362042"/>
    </source>
</evidence>
<dbReference type="OrthoDB" id="9802919at2"/>
<comment type="subcellular location">
    <subcellularLocation>
        <location evidence="2">Cell membrane</location>
        <topology evidence="2">Single-pass type II membrane protein</topology>
    </subcellularLocation>
    <subcellularLocation>
        <location evidence="6">Membrane</location>
        <topology evidence="6">Single-pass type II membrane protein</topology>
    </subcellularLocation>
</comment>
<comment type="similarity">
    <text evidence="3 6">Belongs to the peptidase S26 family.</text>
</comment>
<sequence>MKKIVVCIVGIIISVSMILIGTFGTFYFVHGYDMKNVLKENDLVWVHKTKNVGRGDVVAFYYNNKILVRRIIAQDGDKVDMDQKGHMIVNGKVLKEDYLKQLSDYKHRDIVYPYIVSKHTYFVLGDNRKESVDSRMKDLGTIKKKDIIGKVIFRIWPLNRLGGIA</sequence>
<dbReference type="GO" id="GO:0009003">
    <property type="term" value="F:signal peptidase activity"/>
    <property type="evidence" value="ECO:0007669"/>
    <property type="project" value="UniProtKB-EC"/>
</dbReference>
<dbReference type="Gene3D" id="2.10.109.10">
    <property type="entry name" value="Umud Fragment, subunit A"/>
    <property type="match status" value="1"/>
</dbReference>
<evidence type="ECO:0000256" key="3">
    <source>
        <dbReference type="ARBA" id="ARBA00009370"/>
    </source>
</evidence>
<dbReference type="AlphaFoldDB" id="A0A1H6UA47"/>
<evidence type="ECO:0000259" key="7">
    <source>
        <dbReference type="Pfam" id="PF10502"/>
    </source>
</evidence>
<dbReference type="GO" id="GO:0005886">
    <property type="term" value="C:plasma membrane"/>
    <property type="evidence" value="ECO:0007669"/>
    <property type="project" value="UniProtKB-SubCell"/>
</dbReference>
<evidence type="ECO:0000313" key="8">
    <source>
        <dbReference type="EMBL" id="SEI88426.1"/>
    </source>
</evidence>
<dbReference type="STRING" id="322505.SAMN04487836_10382"/>
<evidence type="ECO:0000313" key="9">
    <source>
        <dbReference type="Proteomes" id="UP000183028"/>
    </source>
</evidence>
<dbReference type="GO" id="GO:0006465">
    <property type="term" value="P:signal peptide processing"/>
    <property type="evidence" value="ECO:0007669"/>
    <property type="project" value="InterPro"/>
</dbReference>
<evidence type="ECO:0000256" key="1">
    <source>
        <dbReference type="ARBA" id="ARBA00000677"/>
    </source>
</evidence>
<reference evidence="9" key="1">
    <citation type="submission" date="2016-10" db="EMBL/GenBank/DDBJ databases">
        <authorList>
            <person name="Varghese N."/>
            <person name="Submissions S."/>
        </authorList>
    </citation>
    <scope>NUCLEOTIDE SEQUENCE [LARGE SCALE GENOMIC DNA]</scope>
    <source>
        <strain evidence="9">DSM 20406</strain>
    </source>
</reference>
<dbReference type="NCBIfam" id="TIGR02227">
    <property type="entry name" value="sigpep_I_bact"/>
    <property type="match status" value="1"/>
</dbReference>
<evidence type="ECO:0000256" key="2">
    <source>
        <dbReference type="ARBA" id="ARBA00004401"/>
    </source>
</evidence>
<dbReference type="Proteomes" id="UP000183028">
    <property type="component" value="Unassembled WGS sequence"/>
</dbReference>
<dbReference type="GO" id="GO:0004252">
    <property type="term" value="F:serine-type endopeptidase activity"/>
    <property type="evidence" value="ECO:0007669"/>
    <property type="project" value="InterPro"/>
</dbReference>
<keyword evidence="5 6" id="KW-0378">Hydrolase</keyword>
<dbReference type="PANTHER" id="PTHR43390:SF1">
    <property type="entry name" value="CHLOROPLAST PROCESSING PEPTIDASE"/>
    <property type="match status" value="1"/>
</dbReference>
<dbReference type="SUPFAM" id="SSF51306">
    <property type="entry name" value="LexA/Signal peptidase"/>
    <property type="match status" value="1"/>
</dbReference>
<accession>A0A1H6UA47</accession>
<organism evidence="8 9">
    <name type="scientific">Sharpea azabuensis</name>
    <dbReference type="NCBI Taxonomy" id="322505"/>
    <lineage>
        <taxon>Bacteria</taxon>
        <taxon>Bacillati</taxon>
        <taxon>Bacillota</taxon>
        <taxon>Erysipelotrichia</taxon>
        <taxon>Erysipelotrichales</taxon>
        <taxon>Coprobacillaceae</taxon>
        <taxon>Sharpea</taxon>
    </lineage>
</organism>
<name>A0A1H6UA47_9FIRM</name>
<keyword evidence="6" id="KW-0472">Membrane</keyword>
<keyword evidence="6" id="KW-0812">Transmembrane</keyword>
<gene>
    <name evidence="8" type="ORF">SAMN04487834_103120</name>
</gene>
<comment type="catalytic activity">
    <reaction evidence="1 6">
        <text>Cleavage of hydrophobic, N-terminal signal or leader sequences from secreted and periplasmic proteins.</text>
        <dbReference type="EC" id="3.4.21.89"/>
    </reaction>
</comment>
<protein>
    <recommendedName>
        <fullName evidence="4 6">Signal peptidase I</fullName>
        <ecNumber evidence="4 6">3.4.21.89</ecNumber>
    </recommendedName>
</protein>
<dbReference type="InterPro" id="IPR019758">
    <property type="entry name" value="Pept_S26A_signal_pept_1_CS"/>
</dbReference>
<evidence type="ECO:0000256" key="4">
    <source>
        <dbReference type="ARBA" id="ARBA00013208"/>
    </source>
</evidence>
<dbReference type="InterPro" id="IPR019533">
    <property type="entry name" value="Peptidase_S26"/>
</dbReference>
<proteinExistence type="inferred from homology"/>
<dbReference type="EC" id="3.4.21.89" evidence="4 6"/>
<dbReference type="PRINTS" id="PR00727">
    <property type="entry name" value="LEADERPTASE"/>
</dbReference>
<keyword evidence="9" id="KW-1185">Reference proteome</keyword>
<dbReference type="EMBL" id="FNYK01000031">
    <property type="protein sequence ID" value="SEI88426.1"/>
    <property type="molecule type" value="Genomic_DNA"/>
</dbReference>
<dbReference type="PROSITE" id="PS00761">
    <property type="entry name" value="SPASE_I_3"/>
    <property type="match status" value="1"/>
</dbReference>
<dbReference type="RefSeq" id="WP_074732231.1">
    <property type="nucleotide sequence ID" value="NZ_FNYK01000031.1"/>
</dbReference>
<keyword evidence="6" id="KW-0645">Protease</keyword>
<dbReference type="InterPro" id="IPR036286">
    <property type="entry name" value="LexA/Signal_pep-like_sf"/>
</dbReference>
<dbReference type="PANTHER" id="PTHR43390">
    <property type="entry name" value="SIGNAL PEPTIDASE I"/>
    <property type="match status" value="1"/>
</dbReference>
<dbReference type="CDD" id="cd06530">
    <property type="entry name" value="S26_SPase_I"/>
    <property type="match status" value="1"/>
</dbReference>
<dbReference type="Pfam" id="PF10502">
    <property type="entry name" value="Peptidase_S26"/>
    <property type="match status" value="1"/>
</dbReference>
<evidence type="ECO:0000256" key="5">
    <source>
        <dbReference type="ARBA" id="ARBA00022801"/>
    </source>
</evidence>
<dbReference type="InterPro" id="IPR000223">
    <property type="entry name" value="Pept_S26A_signal_pept_1"/>
</dbReference>
<feature type="domain" description="Peptidase S26" evidence="7">
    <location>
        <begin position="5"/>
        <end position="156"/>
    </location>
</feature>
<keyword evidence="6" id="KW-1133">Transmembrane helix</keyword>